<dbReference type="SFLD" id="SFLDG01153">
    <property type="entry name" value="Main.4:_Theta-like"/>
    <property type="match status" value="1"/>
</dbReference>
<dbReference type="InterPro" id="IPR010987">
    <property type="entry name" value="Glutathione-S-Trfase_C-like"/>
</dbReference>
<reference evidence="7 8" key="1">
    <citation type="submission" date="2015-12" db="EMBL/GenBank/DDBJ databases">
        <title>Dictyostelia acquired genes for synthesis and detection of signals that induce cell-type specialization by lateral gene transfer from prokaryotes.</title>
        <authorList>
            <person name="Gloeckner G."/>
            <person name="Schaap P."/>
        </authorList>
    </citation>
    <scope>NUCLEOTIDE SEQUENCE [LARGE SCALE GENOMIC DNA]</scope>
    <source>
        <strain evidence="7 8">TK</strain>
    </source>
</reference>
<dbReference type="InterPro" id="IPR040079">
    <property type="entry name" value="Glutathione_S-Trfase"/>
</dbReference>
<dbReference type="Proteomes" id="UP000076078">
    <property type="component" value="Unassembled WGS sequence"/>
</dbReference>
<evidence type="ECO:0000256" key="3">
    <source>
        <dbReference type="ARBA" id="ARBA00022490"/>
    </source>
</evidence>
<dbReference type="PANTHER" id="PTHR43917:SF8">
    <property type="entry name" value="GH16740P-RELATED"/>
    <property type="match status" value="1"/>
</dbReference>
<evidence type="ECO:0000256" key="4">
    <source>
        <dbReference type="ARBA" id="ARBA00022679"/>
    </source>
</evidence>
<dbReference type="SFLD" id="SFLDG00358">
    <property type="entry name" value="Main_(cytGST)"/>
    <property type="match status" value="1"/>
</dbReference>
<dbReference type="InterPro" id="IPR004045">
    <property type="entry name" value="Glutathione_S-Trfase_N"/>
</dbReference>
<dbReference type="FunFam" id="1.20.1050.10:FF:000039">
    <property type="entry name" value="Glutathione S-transferase theta-1"/>
    <property type="match status" value="1"/>
</dbReference>
<dbReference type="PANTHER" id="PTHR43917">
    <property type="match status" value="1"/>
</dbReference>
<dbReference type="FunCoup" id="A0A152A467">
    <property type="interactions" value="149"/>
</dbReference>
<dbReference type="Gene3D" id="3.40.30.10">
    <property type="entry name" value="Glutaredoxin"/>
    <property type="match status" value="1"/>
</dbReference>
<proteinExistence type="inferred from homology"/>
<dbReference type="InterPro" id="IPR040077">
    <property type="entry name" value="GST_C_Theta"/>
</dbReference>
<dbReference type="OrthoDB" id="17208at2759"/>
<accession>A0A152A467</accession>
<organism evidence="7 8">
    <name type="scientific">Tieghemostelium lacteum</name>
    <name type="common">Slime mold</name>
    <name type="synonym">Dictyostelium lacteum</name>
    <dbReference type="NCBI Taxonomy" id="361077"/>
    <lineage>
        <taxon>Eukaryota</taxon>
        <taxon>Amoebozoa</taxon>
        <taxon>Evosea</taxon>
        <taxon>Eumycetozoa</taxon>
        <taxon>Dictyostelia</taxon>
        <taxon>Dictyosteliales</taxon>
        <taxon>Raperosteliaceae</taxon>
        <taxon>Tieghemostelium</taxon>
    </lineage>
</organism>
<dbReference type="STRING" id="361077.A0A152A467"/>
<dbReference type="Gene3D" id="1.20.1050.10">
    <property type="match status" value="1"/>
</dbReference>
<keyword evidence="3" id="KW-0963">Cytoplasm</keyword>
<protein>
    <recommendedName>
        <fullName evidence="9">Glutathione S-transferase</fullName>
    </recommendedName>
</protein>
<dbReference type="Pfam" id="PF13417">
    <property type="entry name" value="GST_N_3"/>
    <property type="match status" value="1"/>
</dbReference>
<keyword evidence="8" id="KW-1185">Reference proteome</keyword>
<dbReference type="InterPro" id="IPR036282">
    <property type="entry name" value="Glutathione-S-Trfase_C_sf"/>
</dbReference>
<evidence type="ECO:0000256" key="1">
    <source>
        <dbReference type="ARBA" id="ARBA00004496"/>
    </source>
</evidence>
<dbReference type="CDD" id="cd03183">
    <property type="entry name" value="GST_C_Theta"/>
    <property type="match status" value="1"/>
</dbReference>
<dbReference type="GO" id="GO:0005737">
    <property type="term" value="C:cytoplasm"/>
    <property type="evidence" value="ECO:0007669"/>
    <property type="project" value="UniProtKB-SubCell"/>
</dbReference>
<dbReference type="GO" id="GO:0004364">
    <property type="term" value="F:glutathione transferase activity"/>
    <property type="evidence" value="ECO:0007669"/>
    <property type="project" value="TreeGrafter"/>
</dbReference>
<dbReference type="PROSITE" id="PS50404">
    <property type="entry name" value="GST_NTER"/>
    <property type="match status" value="1"/>
</dbReference>
<dbReference type="Pfam" id="PF00043">
    <property type="entry name" value="GST_C"/>
    <property type="match status" value="1"/>
</dbReference>
<feature type="domain" description="GST N-terminal" evidence="5">
    <location>
        <begin position="4"/>
        <end position="85"/>
    </location>
</feature>
<dbReference type="SFLD" id="SFLDS00019">
    <property type="entry name" value="Glutathione_Transferase_(cytos"/>
    <property type="match status" value="1"/>
</dbReference>
<sequence length="227" mass="26494">MSSAKIIIYGDLLSQPVRAVVFFCILNNIPHTFKPVVIGKGENQSDEYAKINPFKKVPAMQDGDIILYESHTILRYLAHTFRLDDFYHSRCITERCRVDTYLDWHHLGLRRYASTLFFQKFLVPRLNMKPSADFLKEAEKNLPTALEQIETIFLKDQNFLCGIRPTIADFSCFCELKQLGIVNYDLSKYKTLSQWMKKMENLHGYQESHKTLNNLITKLNQPPQPKL</sequence>
<dbReference type="InterPro" id="IPR051369">
    <property type="entry name" value="GST_Theta"/>
</dbReference>
<dbReference type="InterPro" id="IPR036249">
    <property type="entry name" value="Thioredoxin-like_sf"/>
</dbReference>
<evidence type="ECO:0000313" key="8">
    <source>
        <dbReference type="Proteomes" id="UP000076078"/>
    </source>
</evidence>
<dbReference type="AlphaFoldDB" id="A0A152A467"/>
<dbReference type="FunFam" id="3.40.30.10:FF:000176">
    <property type="entry name" value="Glutathione S-transferase theta-1"/>
    <property type="match status" value="1"/>
</dbReference>
<dbReference type="GO" id="GO:0006749">
    <property type="term" value="P:glutathione metabolic process"/>
    <property type="evidence" value="ECO:0007669"/>
    <property type="project" value="TreeGrafter"/>
</dbReference>
<comment type="subcellular location">
    <subcellularLocation>
        <location evidence="1">Cytoplasm</location>
    </subcellularLocation>
</comment>
<evidence type="ECO:0000259" key="5">
    <source>
        <dbReference type="PROSITE" id="PS50404"/>
    </source>
</evidence>
<feature type="domain" description="GST C-terminal" evidence="6">
    <location>
        <begin position="91"/>
        <end position="226"/>
    </location>
</feature>
<comment type="similarity">
    <text evidence="2">Belongs to the GST superfamily. Theta family.</text>
</comment>
<name>A0A152A467_TIELA</name>
<evidence type="ECO:0008006" key="9">
    <source>
        <dbReference type="Google" id="ProtNLM"/>
    </source>
</evidence>
<dbReference type="InParanoid" id="A0A152A467"/>
<comment type="caution">
    <text evidence="7">The sequence shown here is derived from an EMBL/GenBank/DDBJ whole genome shotgun (WGS) entry which is preliminary data.</text>
</comment>
<dbReference type="PROSITE" id="PS50405">
    <property type="entry name" value="GST_CTER"/>
    <property type="match status" value="1"/>
</dbReference>
<dbReference type="OMA" id="SAYCEIM"/>
<gene>
    <name evidence="7" type="ORF">DLAC_02946</name>
</gene>
<evidence type="ECO:0000313" key="7">
    <source>
        <dbReference type="EMBL" id="KYR00885.1"/>
    </source>
</evidence>
<dbReference type="SUPFAM" id="SSF52833">
    <property type="entry name" value="Thioredoxin-like"/>
    <property type="match status" value="1"/>
</dbReference>
<keyword evidence="4" id="KW-0808">Transferase</keyword>
<evidence type="ECO:0000259" key="6">
    <source>
        <dbReference type="PROSITE" id="PS50405"/>
    </source>
</evidence>
<dbReference type="InterPro" id="IPR004046">
    <property type="entry name" value="GST_C"/>
</dbReference>
<dbReference type="EMBL" id="LODT01000013">
    <property type="protein sequence ID" value="KYR00885.1"/>
    <property type="molecule type" value="Genomic_DNA"/>
</dbReference>
<evidence type="ECO:0000256" key="2">
    <source>
        <dbReference type="ARBA" id="ARBA00009899"/>
    </source>
</evidence>
<dbReference type="SUPFAM" id="SSF47616">
    <property type="entry name" value="GST C-terminal domain-like"/>
    <property type="match status" value="1"/>
</dbReference>